<evidence type="ECO:0000313" key="3">
    <source>
        <dbReference type="EMBL" id="ORZ09406.1"/>
    </source>
</evidence>
<keyword evidence="4" id="KW-1185">Reference proteome</keyword>
<dbReference type="RefSeq" id="XP_021878859.1">
    <property type="nucleotide sequence ID" value="XM_022028999.1"/>
</dbReference>
<feature type="coiled-coil region" evidence="1">
    <location>
        <begin position="335"/>
        <end position="362"/>
    </location>
</feature>
<accession>A0A1Y2GHQ6</accession>
<evidence type="ECO:0000313" key="4">
    <source>
        <dbReference type="Proteomes" id="UP000193648"/>
    </source>
</evidence>
<dbReference type="InParanoid" id="A0A1Y2GHQ6"/>
<dbReference type="GeneID" id="33570842"/>
<dbReference type="AlphaFoldDB" id="A0A1Y2GHQ6"/>
<sequence>MGTTLSRDHAKLPFGYTHARKDHSFNTSSVSRKRLAPRLLRTPDTTSVTPFPIQDGTSSVASIPEMVSQPLPLSTSVHLYESLSSQSANGSNTSHNHSESVHYHHTVPESGTGAGSAAIFSTSPVPESDINETAARTPSIRVRTTVASRTAVGATVTTTTIAATRSASSQANTVHAQHRSMDQAAQITTLSTPASPGSSVLSTSPGQVQTDIVTATITSTEPSTVQNQKSMQLSRTQIGQESEMDVISTLRITDQPNQNPYNFFSSSCQSSHPEPQPHLHRPPMLTKQDSIALFVSGSQLLEMQEQSQKSDEIQMRSTQNNRTIRPDFRAHPSSKRTLSYEVKMTERELQRLQEEDEEFSESWDANTLHLENCRGGETDSILDEELEHLSPIPFSELPSLTNIGLCSHGIVRLSSNIRLLASATCVQM</sequence>
<keyword evidence="1" id="KW-0175">Coiled coil</keyword>
<name>A0A1Y2GHQ6_9FUNG</name>
<proteinExistence type="predicted"/>
<dbReference type="EMBL" id="MCFF01000034">
    <property type="protein sequence ID" value="ORZ09406.1"/>
    <property type="molecule type" value="Genomic_DNA"/>
</dbReference>
<protein>
    <submittedName>
        <fullName evidence="3">Uncharacterized protein</fullName>
    </submittedName>
</protein>
<evidence type="ECO:0000256" key="2">
    <source>
        <dbReference type="SAM" id="MobiDB-lite"/>
    </source>
</evidence>
<gene>
    <name evidence="3" type="ORF">BCR41DRAFT_398845</name>
</gene>
<feature type="region of interest" description="Disordered" evidence="2">
    <location>
        <begin position="109"/>
        <end position="136"/>
    </location>
</feature>
<dbReference type="Proteomes" id="UP000193648">
    <property type="component" value="Unassembled WGS sequence"/>
</dbReference>
<comment type="caution">
    <text evidence="3">The sequence shown here is derived from an EMBL/GenBank/DDBJ whole genome shotgun (WGS) entry which is preliminary data.</text>
</comment>
<evidence type="ECO:0000256" key="1">
    <source>
        <dbReference type="SAM" id="Coils"/>
    </source>
</evidence>
<reference evidence="3 4" key="1">
    <citation type="submission" date="2016-07" db="EMBL/GenBank/DDBJ databases">
        <title>Pervasive Adenine N6-methylation of Active Genes in Fungi.</title>
        <authorList>
            <consortium name="DOE Joint Genome Institute"/>
            <person name="Mondo S.J."/>
            <person name="Dannebaum R.O."/>
            <person name="Kuo R.C."/>
            <person name="Labutti K."/>
            <person name="Haridas S."/>
            <person name="Kuo A."/>
            <person name="Salamov A."/>
            <person name="Ahrendt S.R."/>
            <person name="Lipzen A."/>
            <person name="Sullivan W."/>
            <person name="Andreopoulos W.B."/>
            <person name="Clum A."/>
            <person name="Lindquist E."/>
            <person name="Daum C."/>
            <person name="Ramamoorthy G.K."/>
            <person name="Gryganskyi A."/>
            <person name="Culley D."/>
            <person name="Magnuson J.K."/>
            <person name="James T.Y."/>
            <person name="O'Malley M.A."/>
            <person name="Stajich J.E."/>
            <person name="Spatafora J.W."/>
            <person name="Visel A."/>
            <person name="Grigoriev I.V."/>
        </authorList>
    </citation>
    <scope>NUCLEOTIDE SEQUENCE [LARGE SCALE GENOMIC DNA]</scope>
    <source>
        <strain evidence="3 4">NRRL 3116</strain>
    </source>
</reference>
<dbReference type="OrthoDB" id="2447963at2759"/>
<organism evidence="3 4">
    <name type="scientific">Lobosporangium transversale</name>
    <dbReference type="NCBI Taxonomy" id="64571"/>
    <lineage>
        <taxon>Eukaryota</taxon>
        <taxon>Fungi</taxon>
        <taxon>Fungi incertae sedis</taxon>
        <taxon>Mucoromycota</taxon>
        <taxon>Mortierellomycotina</taxon>
        <taxon>Mortierellomycetes</taxon>
        <taxon>Mortierellales</taxon>
        <taxon>Mortierellaceae</taxon>
        <taxon>Lobosporangium</taxon>
    </lineage>
</organism>
<feature type="region of interest" description="Disordered" evidence="2">
    <location>
        <begin position="302"/>
        <end position="334"/>
    </location>
</feature>